<comment type="caution">
    <text evidence="2">The sequence shown here is derived from an EMBL/GenBank/DDBJ whole genome shotgun (WGS) entry which is preliminary data.</text>
</comment>
<dbReference type="PANTHER" id="PTHR36507">
    <property type="entry name" value="BLL1555 PROTEIN"/>
    <property type="match status" value="1"/>
</dbReference>
<dbReference type="EMBL" id="MHNF01000006">
    <property type="protein sequence ID" value="OGZ41912.1"/>
    <property type="molecule type" value="Genomic_DNA"/>
</dbReference>
<evidence type="ECO:0000313" key="2">
    <source>
        <dbReference type="EMBL" id="OGZ41912.1"/>
    </source>
</evidence>
<reference evidence="2 3" key="1">
    <citation type="journal article" date="2016" name="Nat. Commun.">
        <title>Thousands of microbial genomes shed light on interconnected biogeochemical processes in an aquifer system.</title>
        <authorList>
            <person name="Anantharaman K."/>
            <person name="Brown C.T."/>
            <person name="Hug L.A."/>
            <person name="Sharon I."/>
            <person name="Castelle C.J."/>
            <person name="Probst A.J."/>
            <person name="Thomas B.C."/>
            <person name="Singh A."/>
            <person name="Wilkins M.J."/>
            <person name="Karaoz U."/>
            <person name="Brodie E.L."/>
            <person name="Williams K.H."/>
            <person name="Hubbard S.S."/>
            <person name="Banfield J.F."/>
        </authorList>
    </citation>
    <scope>NUCLEOTIDE SEQUENCE [LARGE SCALE GENOMIC DNA]</scope>
</reference>
<dbReference type="Pfam" id="PF13473">
    <property type="entry name" value="Cupredoxin_1"/>
    <property type="match status" value="1"/>
</dbReference>
<dbReference type="InterPro" id="IPR008972">
    <property type="entry name" value="Cupredoxin"/>
</dbReference>
<gene>
    <name evidence="2" type="ORF">A3B04_02120</name>
</gene>
<dbReference type="InterPro" id="IPR052721">
    <property type="entry name" value="ET_Amicyanin"/>
</dbReference>
<feature type="domain" description="EfeO-type cupredoxin-like" evidence="1">
    <location>
        <begin position="49"/>
        <end position="135"/>
    </location>
</feature>
<protein>
    <recommendedName>
        <fullName evidence="1">EfeO-type cupredoxin-like domain-containing protein</fullName>
    </recommendedName>
</protein>
<dbReference type="InterPro" id="IPR028096">
    <property type="entry name" value="EfeO_Cupredoxin"/>
</dbReference>
<sequence>MKKLIISIIIIVAAGWGLQNYTSFKAIDYAKIYWQKFDWSKINIFSNSAKETPDPEKQLNIFIRDSKFIPNLNAVRTGIKVTWFNEDNKTHTVTGEGWGSNEIAPGKAYSKTFDAAGDYQYHCSIHPSMTGEIIAK</sequence>
<organism evidence="2 3">
    <name type="scientific">Candidatus Portnoybacteria bacterium RIFCSPLOWO2_02_FULL_39_11</name>
    <dbReference type="NCBI Taxonomy" id="1802001"/>
    <lineage>
        <taxon>Bacteria</taxon>
        <taxon>Candidatus Portnoyibacteriota</taxon>
    </lineage>
</organism>
<dbReference type="Gene3D" id="2.60.40.420">
    <property type="entry name" value="Cupredoxins - blue copper proteins"/>
    <property type="match status" value="1"/>
</dbReference>
<dbReference type="Proteomes" id="UP000177126">
    <property type="component" value="Unassembled WGS sequence"/>
</dbReference>
<evidence type="ECO:0000313" key="3">
    <source>
        <dbReference type="Proteomes" id="UP000177126"/>
    </source>
</evidence>
<accession>A0A1G2FW19</accession>
<evidence type="ECO:0000259" key="1">
    <source>
        <dbReference type="Pfam" id="PF13473"/>
    </source>
</evidence>
<dbReference type="PANTHER" id="PTHR36507:SF1">
    <property type="entry name" value="BLL1555 PROTEIN"/>
    <property type="match status" value="1"/>
</dbReference>
<dbReference type="AlphaFoldDB" id="A0A1G2FW19"/>
<dbReference type="SUPFAM" id="SSF49503">
    <property type="entry name" value="Cupredoxins"/>
    <property type="match status" value="1"/>
</dbReference>
<proteinExistence type="predicted"/>
<name>A0A1G2FW19_9BACT</name>